<evidence type="ECO:0000313" key="1">
    <source>
        <dbReference type="EMBL" id="MEQ3551782.1"/>
    </source>
</evidence>
<sequence length="150" mass="15358">MGLAGLSAHLSLDAETDAVGGLSGQLDALVEHLNASLDAFHPDQALRAVHLVVVPLRTHEVVVGDATPADVAGEDQSLAALAAEDCATQVVGVDAVLLSSVSVGGENVLHTKPDVGLDERRVLAFVGDALVADDAHVVRVAQHVQQRGQG</sequence>
<name>A0ABV1KDS6_9PSEU</name>
<reference evidence="1 2" key="1">
    <citation type="submission" date="2024-03" db="EMBL/GenBank/DDBJ databases">
        <title>Draft genome sequence of Pseudonocardia nematodicida JCM 31783.</title>
        <authorList>
            <person name="Butdee W."/>
            <person name="Duangmal K."/>
        </authorList>
    </citation>
    <scope>NUCLEOTIDE SEQUENCE [LARGE SCALE GENOMIC DNA]</scope>
    <source>
        <strain evidence="1 2">JCM 31783</strain>
    </source>
</reference>
<accession>A0ABV1KDS6</accession>
<keyword evidence="2" id="KW-1185">Reference proteome</keyword>
<dbReference type="EMBL" id="JBEDNQ010000005">
    <property type="protein sequence ID" value="MEQ3551782.1"/>
    <property type="molecule type" value="Genomic_DNA"/>
</dbReference>
<evidence type="ECO:0000313" key="2">
    <source>
        <dbReference type="Proteomes" id="UP001494902"/>
    </source>
</evidence>
<gene>
    <name evidence="1" type="ORF">WIS52_15010</name>
</gene>
<protein>
    <submittedName>
        <fullName evidence="1">Uncharacterized protein</fullName>
    </submittedName>
</protein>
<dbReference type="Proteomes" id="UP001494902">
    <property type="component" value="Unassembled WGS sequence"/>
</dbReference>
<organism evidence="1 2">
    <name type="scientific">Pseudonocardia nematodicida</name>
    <dbReference type="NCBI Taxonomy" id="1206997"/>
    <lineage>
        <taxon>Bacteria</taxon>
        <taxon>Bacillati</taxon>
        <taxon>Actinomycetota</taxon>
        <taxon>Actinomycetes</taxon>
        <taxon>Pseudonocardiales</taxon>
        <taxon>Pseudonocardiaceae</taxon>
        <taxon>Pseudonocardia</taxon>
    </lineage>
</organism>
<comment type="caution">
    <text evidence="1">The sequence shown here is derived from an EMBL/GenBank/DDBJ whole genome shotgun (WGS) entry which is preliminary data.</text>
</comment>
<proteinExistence type="predicted"/>